<evidence type="ECO:0000259" key="1">
    <source>
        <dbReference type="PROSITE" id="PS50883"/>
    </source>
</evidence>
<organism evidence="2 3">
    <name type="scientific">Lactococcus fujiensis JCM 16395</name>
    <dbReference type="NCBI Taxonomy" id="1291764"/>
    <lineage>
        <taxon>Bacteria</taxon>
        <taxon>Bacillati</taxon>
        <taxon>Bacillota</taxon>
        <taxon>Bacilli</taxon>
        <taxon>Lactobacillales</taxon>
        <taxon>Streptococcaceae</taxon>
        <taxon>Lactococcus</taxon>
    </lineage>
</organism>
<evidence type="ECO:0000313" key="2">
    <source>
        <dbReference type="EMBL" id="PCR98760.1"/>
    </source>
</evidence>
<dbReference type="InterPro" id="IPR001633">
    <property type="entry name" value="EAL_dom"/>
</dbReference>
<dbReference type="PROSITE" id="PS50883">
    <property type="entry name" value="EAL"/>
    <property type="match status" value="1"/>
</dbReference>
<dbReference type="AlphaFoldDB" id="A0A2A5RI71"/>
<protein>
    <recommendedName>
        <fullName evidence="1">EAL domain-containing protein</fullName>
    </recommendedName>
</protein>
<keyword evidence="3" id="KW-1185">Reference proteome</keyword>
<proteinExistence type="predicted"/>
<dbReference type="PANTHER" id="PTHR33121:SF71">
    <property type="entry name" value="OXYGEN SENSOR PROTEIN DOSP"/>
    <property type="match status" value="1"/>
</dbReference>
<dbReference type="SMART" id="SM00052">
    <property type="entry name" value="EAL"/>
    <property type="match status" value="1"/>
</dbReference>
<dbReference type="OrthoDB" id="2324331at2"/>
<dbReference type="Proteomes" id="UP000218181">
    <property type="component" value="Unassembled WGS sequence"/>
</dbReference>
<sequence>MEGSLNTKEQNERLSLLYYLDYQPIVQRGTLPNERYREFEVLLRKHSTKKFPYFEFQNFTSNEEENEAFLNWFSYKLLEKIKANSEVTFSINIDPIQWNYKATYDFVESLQPYASQIIIELTEHKSKHDYNIKKVILFLKSKDFCVALDDITQGVNCLNLFVLNARQIDRIKFSLNSFDNKSKNCVKKIISIAHQYNTKIVIEQVEDKEMEEYLFGYQADFLQGYLYSSEKCPLARKD</sequence>
<dbReference type="InterPro" id="IPR035919">
    <property type="entry name" value="EAL_sf"/>
</dbReference>
<dbReference type="PANTHER" id="PTHR33121">
    <property type="entry name" value="CYCLIC DI-GMP PHOSPHODIESTERASE PDEF"/>
    <property type="match status" value="1"/>
</dbReference>
<dbReference type="SUPFAM" id="SSF141868">
    <property type="entry name" value="EAL domain-like"/>
    <property type="match status" value="1"/>
</dbReference>
<reference evidence="2 3" key="1">
    <citation type="submission" date="2014-12" db="EMBL/GenBank/DDBJ databases">
        <title>Draft genome sequences of 10 type strains of Lactococcus.</title>
        <authorList>
            <person name="Sun Z."/>
            <person name="Zhong Z."/>
            <person name="Liu W."/>
            <person name="Zhang W."/>
            <person name="Zhang H."/>
        </authorList>
    </citation>
    <scope>NUCLEOTIDE SEQUENCE [LARGE SCALE GENOMIC DNA]</scope>
    <source>
        <strain evidence="2 3">JCM 16395</strain>
    </source>
</reference>
<dbReference type="InterPro" id="IPR050706">
    <property type="entry name" value="Cyclic-di-GMP_PDE-like"/>
</dbReference>
<name>A0A2A5RI71_9LACT</name>
<comment type="caution">
    <text evidence="2">The sequence shown here is derived from an EMBL/GenBank/DDBJ whole genome shotgun (WGS) entry which is preliminary data.</text>
</comment>
<gene>
    <name evidence="2" type="ORF">RT41_GL000920</name>
</gene>
<feature type="domain" description="EAL" evidence="1">
    <location>
        <begin position="1"/>
        <end position="238"/>
    </location>
</feature>
<dbReference type="STRING" id="1291764.GCA_001311235_03119"/>
<dbReference type="Pfam" id="PF00563">
    <property type="entry name" value="EAL"/>
    <property type="match status" value="1"/>
</dbReference>
<dbReference type="Gene3D" id="3.20.20.450">
    <property type="entry name" value="EAL domain"/>
    <property type="match status" value="1"/>
</dbReference>
<dbReference type="GO" id="GO:0071111">
    <property type="term" value="F:cyclic-guanylate-specific phosphodiesterase activity"/>
    <property type="evidence" value="ECO:0007669"/>
    <property type="project" value="InterPro"/>
</dbReference>
<accession>A0A2A5RI71</accession>
<evidence type="ECO:0000313" key="3">
    <source>
        <dbReference type="Proteomes" id="UP000218181"/>
    </source>
</evidence>
<dbReference type="EMBL" id="JXJU01000024">
    <property type="protein sequence ID" value="PCR98760.1"/>
    <property type="molecule type" value="Genomic_DNA"/>
</dbReference>